<feature type="chain" id="PRO_5020615287" evidence="1">
    <location>
        <begin position="26"/>
        <end position="93"/>
    </location>
</feature>
<accession>A0A4U6XNB3</accession>
<evidence type="ECO:0000256" key="1">
    <source>
        <dbReference type="SAM" id="SignalP"/>
    </source>
</evidence>
<feature type="signal peptide" evidence="1">
    <location>
        <begin position="1"/>
        <end position="25"/>
    </location>
</feature>
<sequence>MHNHYKVKLRIVTTVYNLCLLLTSAANENFSLVSIQTDNTITLSNAAFNEIEEKELTKASLLAKLKEYLSTSNPLMFNSSIVTINDSSTVTLK</sequence>
<dbReference type="EMBL" id="PJEX01000047">
    <property type="protein sequence ID" value="TKW57225.1"/>
    <property type="molecule type" value="Genomic_DNA"/>
</dbReference>
<evidence type="ECO:0000313" key="3">
    <source>
        <dbReference type="Proteomes" id="UP000310108"/>
    </source>
</evidence>
<reference evidence="2 3" key="1">
    <citation type="journal article" date="2019" name="PLoS ONE">
        <title>Comparative genome analysis indicates high evolutionary potential of pathogenicity genes in Colletotrichum tanaceti.</title>
        <authorList>
            <person name="Lelwala R.V."/>
            <person name="Korhonen P.K."/>
            <person name="Young N.D."/>
            <person name="Scott J.B."/>
            <person name="Ades P.A."/>
            <person name="Gasser R.B."/>
            <person name="Taylor P.W.J."/>
        </authorList>
    </citation>
    <scope>NUCLEOTIDE SEQUENCE [LARGE SCALE GENOMIC DNA]</scope>
    <source>
        <strain evidence="2">BRIP57314</strain>
    </source>
</reference>
<gene>
    <name evidence="2" type="ORF">CTA1_2251</name>
</gene>
<evidence type="ECO:0000313" key="2">
    <source>
        <dbReference type="EMBL" id="TKW57225.1"/>
    </source>
</evidence>
<dbReference type="STRING" id="1306861.A0A4U6XNB3"/>
<keyword evidence="3" id="KW-1185">Reference proteome</keyword>
<organism evidence="2 3">
    <name type="scientific">Colletotrichum tanaceti</name>
    <dbReference type="NCBI Taxonomy" id="1306861"/>
    <lineage>
        <taxon>Eukaryota</taxon>
        <taxon>Fungi</taxon>
        <taxon>Dikarya</taxon>
        <taxon>Ascomycota</taxon>
        <taxon>Pezizomycotina</taxon>
        <taxon>Sordariomycetes</taxon>
        <taxon>Hypocreomycetidae</taxon>
        <taxon>Glomerellales</taxon>
        <taxon>Glomerellaceae</taxon>
        <taxon>Colletotrichum</taxon>
        <taxon>Colletotrichum destructivum species complex</taxon>
    </lineage>
</organism>
<name>A0A4U6XNB3_9PEZI</name>
<proteinExistence type="predicted"/>
<protein>
    <submittedName>
        <fullName evidence="2">Uncharacterized protein</fullName>
    </submittedName>
</protein>
<comment type="caution">
    <text evidence="2">The sequence shown here is derived from an EMBL/GenBank/DDBJ whole genome shotgun (WGS) entry which is preliminary data.</text>
</comment>
<keyword evidence="1" id="KW-0732">Signal</keyword>
<dbReference type="Proteomes" id="UP000310108">
    <property type="component" value="Unassembled WGS sequence"/>
</dbReference>
<dbReference type="AlphaFoldDB" id="A0A4U6XNB3"/>